<sequence length="241" mass="28034">MNSNHLQTWLLQHPHGKEILAQVQTQLQQLIGTQHYEHALQLGLPSVDLLPQTGVVHRYIMAEQEAPIVAQFDYLPLPTESMDLVVLPFALSQYENRHAILREVQRVLCGYGQLVIVDLNPHSLWRIQSQQWQRLTACHSHQSVTPKHMADWLKLLDLQPQSSRFIHYGPLFTGRPSPKWQWLELAGNRWWPHMAAMYAMLAIKQTVYLRPLSEHARHRHLKQTELILNPASSESPKYDHK</sequence>
<reference evidence="2" key="2">
    <citation type="journal article" date="2022" name="Res Sq">
        <title>Evolution of multicellular longitudinally dividing oral cavity symbionts (Neisseriaceae).</title>
        <authorList>
            <person name="Nyongesa S."/>
            <person name="Weber P."/>
            <person name="Bernet E."/>
            <person name="Pullido F."/>
            <person name="Nieckarz M."/>
            <person name="Delaby M."/>
            <person name="Nieves C."/>
            <person name="Viehboeck T."/>
            <person name="Krause N."/>
            <person name="Rivera-Millot A."/>
            <person name="Nakamura A."/>
            <person name="Vischer N."/>
            <person name="VanNieuwenhze M."/>
            <person name="Brun Y."/>
            <person name="Cava F."/>
            <person name="Bulgheresi S."/>
            <person name="Veyrier F."/>
        </authorList>
    </citation>
    <scope>NUCLEOTIDE SEQUENCE</scope>
    <source>
        <strain evidence="2">SAG 1488-6</strain>
    </source>
</reference>
<protein>
    <submittedName>
        <fullName evidence="2">Methyltransferase domain-containing protein</fullName>
    </submittedName>
</protein>
<keyword evidence="2" id="KW-0489">Methyltransferase</keyword>
<accession>A0ABY4E8F2</accession>
<dbReference type="Pfam" id="PF08241">
    <property type="entry name" value="Methyltransf_11"/>
    <property type="match status" value="1"/>
</dbReference>
<evidence type="ECO:0000313" key="2">
    <source>
        <dbReference type="EMBL" id="UOO91742.1"/>
    </source>
</evidence>
<dbReference type="InterPro" id="IPR029063">
    <property type="entry name" value="SAM-dependent_MTases_sf"/>
</dbReference>
<reference evidence="2" key="1">
    <citation type="submission" date="2021-12" db="EMBL/GenBank/DDBJ databases">
        <authorList>
            <person name="Veyrier F.J."/>
        </authorList>
    </citation>
    <scope>NUCLEOTIDE SEQUENCE</scope>
    <source>
        <strain evidence="2">SAG 1488-6</strain>
    </source>
</reference>
<keyword evidence="2" id="KW-0808">Transferase</keyword>
<feature type="domain" description="Methyltransferase type 11" evidence="1">
    <location>
        <begin position="66"/>
        <end position="116"/>
    </location>
</feature>
<name>A0ABY4E8F2_VITST</name>
<dbReference type="GO" id="GO:0008168">
    <property type="term" value="F:methyltransferase activity"/>
    <property type="evidence" value="ECO:0007669"/>
    <property type="project" value="UniProtKB-KW"/>
</dbReference>
<organism evidence="2 3">
    <name type="scientific">Vitreoscilla stercoraria</name>
    <dbReference type="NCBI Taxonomy" id="61"/>
    <lineage>
        <taxon>Bacteria</taxon>
        <taxon>Pseudomonadati</taxon>
        <taxon>Pseudomonadota</taxon>
        <taxon>Betaproteobacteria</taxon>
        <taxon>Neisseriales</taxon>
        <taxon>Neisseriaceae</taxon>
        <taxon>Vitreoscilla</taxon>
    </lineage>
</organism>
<evidence type="ECO:0000313" key="3">
    <source>
        <dbReference type="Proteomes" id="UP000832034"/>
    </source>
</evidence>
<dbReference type="GO" id="GO:0032259">
    <property type="term" value="P:methylation"/>
    <property type="evidence" value="ECO:0007669"/>
    <property type="project" value="UniProtKB-KW"/>
</dbReference>
<keyword evidence="3" id="KW-1185">Reference proteome</keyword>
<dbReference type="InterPro" id="IPR013216">
    <property type="entry name" value="Methyltransf_11"/>
</dbReference>
<gene>
    <name evidence="2" type="ORF">LVJ81_08865</name>
</gene>
<dbReference type="RefSeq" id="WP_019958658.1">
    <property type="nucleotide sequence ID" value="NZ_CP091512.1"/>
</dbReference>
<dbReference type="Gene3D" id="3.40.50.150">
    <property type="entry name" value="Vaccinia Virus protein VP39"/>
    <property type="match status" value="1"/>
</dbReference>
<dbReference type="SUPFAM" id="SSF53335">
    <property type="entry name" value="S-adenosyl-L-methionine-dependent methyltransferases"/>
    <property type="match status" value="1"/>
</dbReference>
<dbReference type="EMBL" id="CP091512">
    <property type="protein sequence ID" value="UOO91742.1"/>
    <property type="molecule type" value="Genomic_DNA"/>
</dbReference>
<dbReference type="Proteomes" id="UP000832034">
    <property type="component" value="Chromosome"/>
</dbReference>
<evidence type="ECO:0000259" key="1">
    <source>
        <dbReference type="Pfam" id="PF08241"/>
    </source>
</evidence>
<proteinExistence type="predicted"/>